<keyword evidence="2 5" id="KW-0812">Transmembrane</keyword>
<feature type="transmembrane region" description="Helical" evidence="5">
    <location>
        <begin position="265"/>
        <end position="285"/>
    </location>
</feature>
<keyword evidence="7" id="KW-1185">Reference proteome</keyword>
<dbReference type="PANTHER" id="PTHR10283">
    <property type="entry name" value="SOLUTE CARRIER FAMILY 13 MEMBER"/>
    <property type="match status" value="1"/>
</dbReference>
<evidence type="ECO:0000256" key="5">
    <source>
        <dbReference type="SAM" id="Phobius"/>
    </source>
</evidence>
<gene>
    <name evidence="6" type="ORF">JEM65_15080</name>
</gene>
<sequence>MKKNIGIVLGVLLFIIIQLLPTPEGMGYEAKGAAAVVVLMSIWWVTEAVPVYVTAFVPLVLFPFFNILSPSETASNYGHNYVLMFLAIFFLAKAIEVQNLHKRIALKILTFFGTSRSRIILSMMVATAFISMWIANITTALMMLPIGLSIIEKDENITGGKNNFAPALMLAIAYSASIGGLATLIGSPTNMIFIGIFEKLFPEAPTFNFFKWLKIGVPVVFIFLPIFWLFIVKYFKIDGKLSDNLNVVREELKALGGIKSGEKRVLYVAVLTVFAWVFKEAIYIGEFHIYGWTEVLGVSDRIHDGTIAMASAILLFIIPANKDRKLLNWEEARQVPWGVVIIVGGGYAVANGFDATGLANWLGGQLTFVSNFSFFTILIVVIAFVLTFTEFNSNTASANILLPILASTALAANMNPLLFMIPATVVCSCAFMMPAATGPNTVVFASNRVSVPEMIKCGFWLNLIILLMLPLIFYFVIIPWLGIELELPAWALQE</sequence>
<dbReference type="Pfam" id="PF00939">
    <property type="entry name" value="Na_sulph_symp"/>
    <property type="match status" value="1"/>
</dbReference>
<dbReference type="PANTHER" id="PTHR10283:SF82">
    <property type="entry name" value="SOLUTE CARRIER FAMILY 13 MEMBER 2"/>
    <property type="match status" value="1"/>
</dbReference>
<feature type="transmembrane region" description="Helical" evidence="5">
    <location>
        <begin position="209"/>
        <end position="232"/>
    </location>
</feature>
<feature type="transmembrane region" description="Helical" evidence="5">
    <location>
        <begin position="365"/>
        <end position="388"/>
    </location>
</feature>
<dbReference type="GO" id="GO:0005886">
    <property type="term" value="C:plasma membrane"/>
    <property type="evidence" value="ECO:0007669"/>
    <property type="project" value="TreeGrafter"/>
</dbReference>
<dbReference type="InterPro" id="IPR001898">
    <property type="entry name" value="SLC13A/DASS"/>
</dbReference>
<evidence type="ECO:0000256" key="1">
    <source>
        <dbReference type="ARBA" id="ARBA00004141"/>
    </source>
</evidence>
<comment type="subcellular location">
    <subcellularLocation>
        <location evidence="1">Membrane</location>
        <topology evidence="1">Multi-pass membrane protein</topology>
    </subcellularLocation>
</comment>
<proteinExistence type="predicted"/>
<feature type="transmembrane region" description="Helical" evidence="5">
    <location>
        <begin position="305"/>
        <end position="322"/>
    </location>
</feature>
<feature type="transmembrane region" description="Helical" evidence="5">
    <location>
        <begin position="418"/>
        <end position="438"/>
    </location>
</feature>
<feature type="transmembrane region" description="Helical" evidence="5">
    <location>
        <begin position="81"/>
        <end position="99"/>
    </location>
</feature>
<dbReference type="NCBIfam" id="TIGR00785">
    <property type="entry name" value="dass"/>
    <property type="match status" value="1"/>
</dbReference>
<feature type="transmembrane region" description="Helical" evidence="5">
    <location>
        <begin position="334"/>
        <end position="353"/>
    </location>
</feature>
<organism evidence="6 7">
    <name type="scientific">Gelidibacter salicanalis</name>
    <dbReference type="NCBI Taxonomy" id="291193"/>
    <lineage>
        <taxon>Bacteria</taxon>
        <taxon>Pseudomonadati</taxon>
        <taxon>Bacteroidota</taxon>
        <taxon>Flavobacteriia</taxon>
        <taxon>Flavobacteriales</taxon>
        <taxon>Flavobacteriaceae</taxon>
        <taxon>Gelidibacter</taxon>
    </lineage>
</organism>
<feature type="transmembrane region" description="Helical" evidence="5">
    <location>
        <begin position="395"/>
        <end position="412"/>
    </location>
</feature>
<feature type="transmembrane region" description="Helical" evidence="5">
    <location>
        <begin position="459"/>
        <end position="483"/>
    </location>
</feature>
<feature type="transmembrane region" description="Helical" evidence="5">
    <location>
        <begin position="119"/>
        <end position="146"/>
    </location>
</feature>
<feature type="transmembrane region" description="Helical" evidence="5">
    <location>
        <begin position="51"/>
        <end position="69"/>
    </location>
</feature>
<dbReference type="EMBL" id="JAEHJZ010000036">
    <property type="protein sequence ID" value="MBJ7881958.1"/>
    <property type="molecule type" value="Genomic_DNA"/>
</dbReference>
<dbReference type="CDD" id="cd01115">
    <property type="entry name" value="SLC13_permease"/>
    <property type="match status" value="1"/>
</dbReference>
<protein>
    <submittedName>
        <fullName evidence="6">SLC13/DASS family transporter</fullName>
    </submittedName>
</protein>
<comment type="caution">
    <text evidence="6">The sequence shown here is derived from an EMBL/GenBank/DDBJ whole genome shotgun (WGS) entry which is preliminary data.</text>
</comment>
<dbReference type="GO" id="GO:1905039">
    <property type="term" value="P:carboxylic acid transmembrane transport"/>
    <property type="evidence" value="ECO:0007669"/>
    <property type="project" value="UniProtKB-ARBA"/>
</dbReference>
<keyword evidence="3 5" id="KW-1133">Transmembrane helix</keyword>
<dbReference type="Proteomes" id="UP000662373">
    <property type="component" value="Unassembled WGS sequence"/>
</dbReference>
<evidence type="ECO:0000256" key="2">
    <source>
        <dbReference type="ARBA" id="ARBA00022692"/>
    </source>
</evidence>
<keyword evidence="4 5" id="KW-0472">Membrane</keyword>
<evidence type="ECO:0000256" key="3">
    <source>
        <dbReference type="ARBA" id="ARBA00022989"/>
    </source>
</evidence>
<dbReference type="RefSeq" id="WP_199601219.1">
    <property type="nucleotide sequence ID" value="NZ_JAEHJZ010000036.1"/>
</dbReference>
<accession>A0A934KW53</accession>
<dbReference type="GO" id="GO:0008514">
    <property type="term" value="F:organic anion transmembrane transporter activity"/>
    <property type="evidence" value="ECO:0007669"/>
    <property type="project" value="UniProtKB-ARBA"/>
</dbReference>
<reference evidence="6 7" key="1">
    <citation type="submission" date="2020-09" db="EMBL/GenBank/DDBJ databases">
        <title>Draft genome of Gelidibacter salicanalis PAMC21136.</title>
        <authorList>
            <person name="Park H."/>
        </authorList>
    </citation>
    <scope>NUCLEOTIDE SEQUENCE [LARGE SCALE GENOMIC DNA]</scope>
    <source>
        <strain evidence="6 7">PAMC21136</strain>
    </source>
</reference>
<name>A0A934KW53_9FLAO</name>
<evidence type="ECO:0000256" key="4">
    <source>
        <dbReference type="ARBA" id="ARBA00023136"/>
    </source>
</evidence>
<evidence type="ECO:0000313" key="7">
    <source>
        <dbReference type="Proteomes" id="UP000662373"/>
    </source>
</evidence>
<evidence type="ECO:0000313" key="6">
    <source>
        <dbReference type="EMBL" id="MBJ7881958.1"/>
    </source>
</evidence>
<dbReference type="AlphaFoldDB" id="A0A934KW53"/>
<feature type="transmembrane region" description="Helical" evidence="5">
    <location>
        <begin position="167"/>
        <end position="197"/>
    </location>
</feature>